<dbReference type="AlphaFoldDB" id="A0A6I6H5A2"/>
<reference evidence="1 2" key="1">
    <citation type="submission" date="2019-12" db="EMBL/GenBank/DDBJ databases">
        <title>Hybrid Genome Assemblies of two High G+C Isolates from Undergraduate Microbiology Courses.</title>
        <authorList>
            <person name="Ne Ville C.J."/>
            <person name="Enright D."/>
            <person name="Hernandez I."/>
            <person name="Dodsworth J."/>
            <person name="Orwin P.M."/>
        </authorList>
    </citation>
    <scope>NUCLEOTIDE SEQUENCE [LARGE SCALE GENOMIC DNA]</scope>
    <source>
        <strain evidence="1 2">CSUSB</strain>
    </source>
</reference>
<dbReference type="Proteomes" id="UP000425817">
    <property type="component" value="Chromosome"/>
</dbReference>
<proteinExistence type="predicted"/>
<evidence type="ECO:0000313" key="1">
    <source>
        <dbReference type="EMBL" id="QGW82063.1"/>
    </source>
</evidence>
<sequence>MRPRLLPARWLSALRRFGGSTGNGPLLLALVLLALAVWPPRVQLQRPVFSWQVSFDITQSMNVEDVELNHVAASRLALARAAMRDVLGALPCGSRVGWSIFADYRSLVILAPVEVCSHYEELLASLERIDGRMRWANASNVSKGVTWAVRGARSVGPDTSFVFISDGQESPPLRVNETPPMTDIKPGDVKGWLIGVGGDVPVPIPKTGSTGEPAGYWRADEVVQGSAIGGTLNNEHLSELRQDHLRSLAELVGVNYRRLQTPDALRTAMLDRRYAQYLPADADLRWIPALLALLLLAWRFAPDFGWVRERQPMRREKKMAGSVQPRGLTRPA</sequence>
<protein>
    <submittedName>
        <fullName evidence="1">MxaL protein</fullName>
    </submittedName>
</protein>
<dbReference type="OrthoDB" id="8532766at2"/>
<dbReference type="Gene3D" id="3.40.50.410">
    <property type="entry name" value="von Willebrand factor, type A domain"/>
    <property type="match status" value="1"/>
</dbReference>
<accession>A0A6I6H5A2</accession>
<evidence type="ECO:0000313" key="2">
    <source>
        <dbReference type="Proteomes" id="UP000425817"/>
    </source>
</evidence>
<dbReference type="InterPro" id="IPR036465">
    <property type="entry name" value="vWFA_dom_sf"/>
</dbReference>
<dbReference type="RefSeq" id="WP_157613443.1">
    <property type="nucleotide sequence ID" value="NZ_CP046622.1"/>
</dbReference>
<name>A0A6I6H5A2_VARPD</name>
<gene>
    <name evidence="1" type="ORF">GOQ09_10905</name>
</gene>
<organism evidence="1 2">
    <name type="scientific">Variovorax paradoxus</name>
    <dbReference type="NCBI Taxonomy" id="34073"/>
    <lineage>
        <taxon>Bacteria</taxon>
        <taxon>Pseudomonadati</taxon>
        <taxon>Pseudomonadota</taxon>
        <taxon>Betaproteobacteria</taxon>
        <taxon>Burkholderiales</taxon>
        <taxon>Comamonadaceae</taxon>
        <taxon>Variovorax</taxon>
    </lineage>
</organism>
<dbReference type="EMBL" id="CP046622">
    <property type="protein sequence ID" value="QGW82063.1"/>
    <property type="molecule type" value="Genomic_DNA"/>
</dbReference>